<feature type="domain" description="Glycosyltransferase 2-like" evidence="10">
    <location>
        <begin position="9"/>
        <end position="139"/>
    </location>
</feature>
<comment type="pathway">
    <text evidence="7">Carotenoid biosynthesis; staphyloxanthin biosynthesis; staphyloxanthin from farnesyl diphosphate: step 4/5.</text>
</comment>
<keyword evidence="5" id="KW-0472">Membrane</keyword>
<comment type="caution">
    <text evidence="11">The sequence shown here is derived from an EMBL/GenBank/DDBJ whole genome shotgun (WGS) entry which is preliminary data.</text>
</comment>
<comment type="similarity">
    <text evidence="8">Belongs to the glycosyltransferase 2 family. CrtQ subfamily.</text>
</comment>
<evidence type="ECO:0000256" key="5">
    <source>
        <dbReference type="ARBA" id="ARBA00023136"/>
    </source>
</evidence>
<dbReference type="PANTHER" id="PTHR43646">
    <property type="entry name" value="GLYCOSYLTRANSFERASE"/>
    <property type="match status" value="1"/>
</dbReference>
<dbReference type="GO" id="GO:0016757">
    <property type="term" value="F:glycosyltransferase activity"/>
    <property type="evidence" value="ECO:0007669"/>
    <property type="project" value="UniProtKB-KW"/>
</dbReference>
<keyword evidence="2" id="KW-1003">Cell membrane</keyword>
<keyword evidence="4 11" id="KW-0808">Transferase</keyword>
<evidence type="ECO:0000313" key="12">
    <source>
        <dbReference type="Proteomes" id="UP001589667"/>
    </source>
</evidence>
<evidence type="ECO:0000256" key="1">
    <source>
        <dbReference type="ARBA" id="ARBA00004236"/>
    </source>
</evidence>
<evidence type="ECO:0000256" key="3">
    <source>
        <dbReference type="ARBA" id="ARBA00022676"/>
    </source>
</evidence>
<protein>
    <recommendedName>
        <fullName evidence="9">4,4'-diaponeurosporenoate glycosyltransferase</fullName>
    </recommendedName>
</protein>
<evidence type="ECO:0000256" key="2">
    <source>
        <dbReference type="ARBA" id="ARBA00022475"/>
    </source>
</evidence>
<dbReference type="RefSeq" id="WP_157423009.1">
    <property type="nucleotide sequence ID" value="NZ_BAAANI010000006.1"/>
</dbReference>
<dbReference type="Gene3D" id="3.90.550.10">
    <property type="entry name" value="Spore Coat Polysaccharide Biosynthesis Protein SpsA, Chain A"/>
    <property type="match status" value="1"/>
</dbReference>
<evidence type="ECO:0000256" key="6">
    <source>
        <dbReference type="ARBA" id="ARBA00037281"/>
    </source>
</evidence>
<gene>
    <name evidence="11" type="ORF">ACFFQV_03800</name>
</gene>
<name>A0ABV5SM50_9MICO</name>
<keyword evidence="3 11" id="KW-0328">Glycosyltransferase</keyword>
<evidence type="ECO:0000256" key="7">
    <source>
        <dbReference type="ARBA" id="ARBA00037904"/>
    </source>
</evidence>
<comment type="function">
    <text evidence="6">Catalyzes the glycosylation of 4,4'-diaponeurosporenoate, i.e. the esterification of glucose at the C1'' position with the carboxyl group of 4,4'-diaponeurosporenic acid, to form glycosyl-4,4'-diaponeurosporenoate. This is a step in the biosynthesis of staphyloxanthin, an orange pigment present in most staphylococci strains.</text>
</comment>
<evidence type="ECO:0000256" key="8">
    <source>
        <dbReference type="ARBA" id="ARBA00038120"/>
    </source>
</evidence>
<dbReference type="InterPro" id="IPR001173">
    <property type="entry name" value="Glyco_trans_2-like"/>
</dbReference>
<comment type="subcellular location">
    <subcellularLocation>
        <location evidence="1">Cell membrane</location>
    </subcellularLocation>
</comment>
<dbReference type="EMBL" id="JBHMBL010000001">
    <property type="protein sequence ID" value="MFB9641410.1"/>
    <property type="molecule type" value="Genomic_DNA"/>
</dbReference>
<reference evidence="11 12" key="1">
    <citation type="submission" date="2024-09" db="EMBL/GenBank/DDBJ databases">
        <authorList>
            <person name="Sun Q."/>
            <person name="Mori K."/>
        </authorList>
    </citation>
    <scope>NUCLEOTIDE SEQUENCE [LARGE SCALE GENOMIC DNA]</scope>
    <source>
        <strain evidence="11 12">JCM 14321</strain>
    </source>
</reference>
<dbReference type="Proteomes" id="UP001589667">
    <property type="component" value="Unassembled WGS sequence"/>
</dbReference>
<proteinExistence type="inferred from homology"/>
<evidence type="ECO:0000256" key="9">
    <source>
        <dbReference type="ARBA" id="ARBA00040345"/>
    </source>
</evidence>
<accession>A0ABV5SM50</accession>
<dbReference type="SUPFAM" id="SSF53448">
    <property type="entry name" value="Nucleotide-diphospho-sugar transferases"/>
    <property type="match status" value="1"/>
</dbReference>
<evidence type="ECO:0000256" key="4">
    <source>
        <dbReference type="ARBA" id="ARBA00022679"/>
    </source>
</evidence>
<evidence type="ECO:0000259" key="10">
    <source>
        <dbReference type="Pfam" id="PF00535"/>
    </source>
</evidence>
<keyword evidence="12" id="KW-1185">Reference proteome</keyword>
<dbReference type="InterPro" id="IPR029044">
    <property type="entry name" value="Nucleotide-diphossugar_trans"/>
</dbReference>
<dbReference type="Pfam" id="PF00535">
    <property type="entry name" value="Glycos_transf_2"/>
    <property type="match status" value="1"/>
</dbReference>
<evidence type="ECO:0000313" key="11">
    <source>
        <dbReference type="EMBL" id="MFB9641410.1"/>
    </source>
</evidence>
<organism evidence="11 12">
    <name type="scientific">Agromyces lapidis</name>
    <dbReference type="NCBI Taxonomy" id="279574"/>
    <lineage>
        <taxon>Bacteria</taxon>
        <taxon>Bacillati</taxon>
        <taxon>Actinomycetota</taxon>
        <taxon>Actinomycetes</taxon>
        <taxon>Micrococcales</taxon>
        <taxon>Microbacteriaceae</taxon>
        <taxon>Agromyces</taxon>
    </lineage>
</organism>
<sequence>MVPRERSCSVVIPAHDEEVSLPRLLRPLLAEAHYDEFAVIVVCNGCSDDTAAVAATFPGVEVVSIPEASKAAALEVGAARADAFPIVFVDADVAIDTAGLRALVETLGRGEVLATSPRLHLDRTGVSAPARWYYDIWERLPQVRSGLFGRGVIAVSEAGFARISRLPRYLSDDAAFSDAFTPAERSITGGAESRVRPARTWRALRRRRIRAIQGMRELRRDGRSPASSATHPRDLLAIVAHEPSMALRMPAFLLMTVEARAAERRVRRTGGEKWLRDDTSRTA</sequence>
<dbReference type="PANTHER" id="PTHR43646:SF2">
    <property type="entry name" value="GLYCOSYLTRANSFERASE 2-LIKE DOMAIN-CONTAINING PROTEIN"/>
    <property type="match status" value="1"/>
</dbReference>